<protein>
    <submittedName>
        <fullName evidence="3">Acyltransferase</fullName>
    </submittedName>
</protein>
<feature type="transmembrane region" description="Helical" evidence="1">
    <location>
        <begin position="351"/>
        <end position="370"/>
    </location>
</feature>
<dbReference type="InterPro" id="IPR002656">
    <property type="entry name" value="Acyl_transf_3_dom"/>
</dbReference>
<comment type="caution">
    <text evidence="3">The sequence shown here is derived from an EMBL/GenBank/DDBJ whole genome shotgun (WGS) entry which is preliminary data.</text>
</comment>
<dbReference type="AlphaFoldDB" id="A0A6L5XGM1"/>
<evidence type="ECO:0000313" key="3">
    <source>
        <dbReference type="EMBL" id="MSS18633.1"/>
    </source>
</evidence>
<accession>A0A6L5XGM1</accession>
<dbReference type="Proteomes" id="UP000483362">
    <property type="component" value="Unassembled WGS sequence"/>
</dbReference>
<feature type="transmembrane region" description="Helical" evidence="1">
    <location>
        <begin position="241"/>
        <end position="260"/>
    </location>
</feature>
<organism evidence="3 4">
    <name type="scientific">Sodaliphilus pleomorphus</name>
    <dbReference type="NCBI Taxonomy" id="2606626"/>
    <lineage>
        <taxon>Bacteria</taxon>
        <taxon>Pseudomonadati</taxon>
        <taxon>Bacteroidota</taxon>
        <taxon>Bacteroidia</taxon>
        <taxon>Bacteroidales</taxon>
        <taxon>Muribaculaceae</taxon>
        <taxon>Sodaliphilus</taxon>
    </lineage>
</organism>
<dbReference type="Pfam" id="PF01757">
    <property type="entry name" value="Acyl_transf_3"/>
    <property type="match status" value="1"/>
</dbReference>
<evidence type="ECO:0000259" key="2">
    <source>
        <dbReference type="Pfam" id="PF01757"/>
    </source>
</evidence>
<gene>
    <name evidence="3" type="ORF">FYJ29_12840</name>
</gene>
<evidence type="ECO:0000313" key="4">
    <source>
        <dbReference type="Proteomes" id="UP000483362"/>
    </source>
</evidence>
<dbReference type="GO" id="GO:0016747">
    <property type="term" value="F:acyltransferase activity, transferring groups other than amino-acyl groups"/>
    <property type="evidence" value="ECO:0007669"/>
    <property type="project" value="InterPro"/>
</dbReference>
<keyword evidence="1" id="KW-0812">Transmembrane</keyword>
<sequence length="387" mass="43991">MSNDNNSGMLSRIECQAMKGLAMLSIMLHNLCHLMPTGRGTNEFFYDSRCAGNLWDYLQHIDGNWFLVFGSFFGQFGVQVFLFLSAYGLVKKYEQGPGLGVGRREFVSEHYWKLFRLMIIGLVVAIFLGELMKRDGGWFLNNCLGMEGFKMHFMSRPEYWFPQVFMITNLLPYPDVNIWPGPYWFLGIMVQLYIVYRLFLHTSAAAPRWRGWLPVAVFLVVTLLPQYLVPHTGDAITYMRYNFLIAGVPFAAGLLAGRYVRGPVVTGKAALAAVFAVSTAAFVAMQFDFTLWLWCPLPFVAAVASAVRLCGERLMRPMVWVGAVSSCLFIVHPIVRIFFFTWDWLPASTHYLYLVLAVYAAVSILAAVGYRKLIAYLPSPKKVTQYR</sequence>
<keyword evidence="4" id="KW-1185">Reference proteome</keyword>
<feature type="transmembrane region" description="Helical" evidence="1">
    <location>
        <begin position="291"/>
        <end position="311"/>
    </location>
</feature>
<proteinExistence type="predicted"/>
<keyword evidence="3" id="KW-0808">Transferase</keyword>
<reference evidence="3 4" key="1">
    <citation type="submission" date="2019-08" db="EMBL/GenBank/DDBJ databases">
        <title>In-depth cultivation of the pig gut microbiome towards novel bacterial diversity and tailored functional studies.</title>
        <authorList>
            <person name="Wylensek D."/>
            <person name="Hitch T.C.A."/>
            <person name="Clavel T."/>
        </authorList>
    </citation>
    <scope>NUCLEOTIDE SEQUENCE [LARGE SCALE GENOMIC DNA]</scope>
    <source>
        <strain evidence="3 4">Oil-RF-744-WCA-WT-10</strain>
    </source>
</reference>
<feature type="domain" description="Acyltransferase 3" evidence="2">
    <location>
        <begin position="17"/>
        <end position="362"/>
    </location>
</feature>
<dbReference type="RefSeq" id="WP_154327707.1">
    <property type="nucleotide sequence ID" value="NZ_CP045696.1"/>
</dbReference>
<feature type="transmembrane region" description="Helical" evidence="1">
    <location>
        <begin position="267"/>
        <end position="285"/>
    </location>
</feature>
<keyword evidence="1" id="KW-0472">Membrane</keyword>
<feature type="transmembrane region" description="Helical" evidence="1">
    <location>
        <begin position="211"/>
        <end position="229"/>
    </location>
</feature>
<feature type="transmembrane region" description="Helical" evidence="1">
    <location>
        <begin position="318"/>
        <end position="339"/>
    </location>
</feature>
<keyword evidence="1" id="KW-1133">Transmembrane helix</keyword>
<feature type="transmembrane region" description="Helical" evidence="1">
    <location>
        <begin position="181"/>
        <end position="199"/>
    </location>
</feature>
<evidence type="ECO:0000256" key="1">
    <source>
        <dbReference type="SAM" id="Phobius"/>
    </source>
</evidence>
<name>A0A6L5XGM1_9BACT</name>
<keyword evidence="3" id="KW-0012">Acyltransferase</keyword>
<feature type="transmembrane region" description="Helical" evidence="1">
    <location>
        <begin position="111"/>
        <end position="129"/>
    </location>
</feature>
<feature type="transmembrane region" description="Helical" evidence="1">
    <location>
        <begin position="65"/>
        <end position="90"/>
    </location>
</feature>
<dbReference type="EMBL" id="VULT01000027">
    <property type="protein sequence ID" value="MSS18633.1"/>
    <property type="molecule type" value="Genomic_DNA"/>
</dbReference>